<dbReference type="GO" id="GO:0005524">
    <property type="term" value="F:ATP binding"/>
    <property type="evidence" value="ECO:0007669"/>
    <property type="project" value="InterPro"/>
</dbReference>
<dbReference type="STRING" id="554065.E1Z4N6"/>
<evidence type="ECO:0000259" key="2">
    <source>
        <dbReference type="Pfam" id="PF02463"/>
    </source>
</evidence>
<dbReference type="InParanoid" id="E1Z4N6"/>
<dbReference type="InterPro" id="IPR041741">
    <property type="entry name" value="SMC3_ABC_euk"/>
</dbReference>
<dbReference type="GeneID" id="17358556"/>
<gene>
    <name evidence="3" type="ORF">CHLNCDRAFT_13527</name>
</gene>
<dbReference type="AlphaFoldDB" id="E1Z4N6"/>
<feature type="domain" description="RecF/RecN/SMC N-terminal" evidence="2">
    <location>
        <begin position="1"/>
        <end position="130"/>
    </location>
</feature>
<dbReference type="PANTHER" id="PTHR43977">
    <property type="entry name" value="STRUCTURAL MAINTENANCE OF CHROMOSOMES PROTEIN 3"/>
    <property type="match status" value="1"/>
</dbReference>
<feature type="non-terminal residue" evidence="3">
    <location>
        <position position="1"/>
    </location>
</feature>
<evidence type="ECO:0000313" key="4">
    <source>
        <dbReference type="Proteomes" id="UP000008141"/>
    </source>
</evidence>
<evidence type="ECO:0000313" key="3">
    <source>
        <dbReference type="EMBL" id="EFN59380.1"/>
    </source>
</evidence>
<dbReference type="Pfam" id="PF02463">
    <property type="entry name" value="SMC_N"/>
    <property type="match status" value="1"/>
</dbReference>
<dbReference type="GO" id="GO:0051276">
    <property type="term" value="P:chromosome organization"/>
    <property type="evidence" value="ECO:0007669"/>
    <property type="project" value="UniProtKB-ARBA"/>
</dbReference>
<dbReference type="CDD" id="cd03272">
    <property type="entry name" value="ABC_SMC3_euk"/>
    <property type="match status" value="1"/>
</dbReference>
<evidence type="ECO:0000256" key="1">
    <source>
        <dbReference type="ARBA" id="ARBA00023306"/>
    </source>
</evidence>
<dbReference type="RefSeq" id="XP_005851482.1">
    <property type="nucleotide sequence ID" value="XM_005851420.1"/>
</dbReference>
<sequence length="169" mass="19299">LSQVVIEGFKSYKDQTILEPFSNRINCVVGANGSGKSNFFHAIRFVLDDLFSSLSTEDRRALLHESVGHHVLSAYVEIVFDNSDNRLPVDKAEVRLRRSIGMKKDDYYLDKKHVTKKEVANLLETAGFSRANPYYVVQQGKIAQMANMKDEQRLELLKEIGGTRVYEDR</sequence>
<dbReference type="Gene3D" id="3.40.50.300">
    <property type="entry name" value="P-loop containing nucleotide triphosphate hydrolases"/>
    <property type="match status" value="1"/>
</dbReference>
<keyword evidence="4" id="KW-1185">Reference proteome</keyword>
<dbReference type="GO" id="GO:0016887">
    <property type="term" value="F:ATP hydrolysis activity"/>
    <property type="evidence" value="ECO:0007669"/>
    <property type="project" value="InterPro"/>
</dbReference>
<dbReference type="SUPFAM" id="SSF52540">
    <property type="entry name" value="P-loop containing nucleoside triphosphate hydrolases"/>
    <property type="match status" value="1"/>
</dbReference>
<organism evidence="4">
    <name type="scientific">Chlorella variabilis</name>
    <name type="common">Green alga</name>
    <dbReference type="NCBI Taxonomy" id="554065"/>
    <lineage>
        <taxon>Eukaryota</taxon>
        <taxon>Viridiplantae</taxon>
        <taxon>Chlorophyta</taxon>
        <taxon>core chlorophytes</taxon>
        <taxon>Trebouxiophyceae</taxon>
        <taxon>Chlorellales</taxon>
        <taxon>Chlorellaceae</taxon>
        <taxon>Chlorella clade</taxon>
        <taxon>Chlorella</taxon>
    </lineage>
</organism>
<dbReference type="KEGG" id="cvr:CHLNCDRAFT_13527"/>
<reference evidence="3 4" key="1">
    <citation type="journal article" date="2010" name="Plant Cell">
        <title>The Chlorella variabilis NC64A genome reveals adaptation to photosymbiosis, coevolution with viruses, and cryptic sex.</title>
        <authorList>
            <person name="Blanc G."/>
            <person name="Duncan G."/>
            <person name="Agarkova I."/>
            <person name="Borodovsky M."/>
            <person name="Gurnon J."/>
            <person name="Kuo A."/>
            <person name="Lindquist E."/>
            <person name="Lucas S."/>
            <person name="Pangilinan J."/>
            <person name="Polle J."/>
            <person name="Salamov A."/>
            <person name="Terry A."/>
            <person name="Yamada T."/>
            <person name="Dunigan D.D."/>
            <person name="Grigoriev I.V."/>
            <person name="Claverie J.M."/>
            <person name="Van Etten J.L."/>
        </authorList>
    </citation>
    <scope>NUCLEOTIDE SEQUENCE [LARGE SCALE GENOMIC DNA]</scope>
    <source>
        <strain evidence="3 4">NC64A</strain>
    </source>
</reference>
<protein>
    <recommendedName>
        <fullName evidence="2">RecF/RecN/SMC N-terminal domain-containing protein</fullName>
    </recommendedName>
</protein>
<dbReference type="InterPro" id="IPR003395">
    <property type="entry name" value="RecF/RecN/SMC_N"/>
</dbReference>
<dbReference type="Proteomes" id="UP000008141">
    <property type="component" value="Unassembled WGS sequence"/>
</dbReference>
<dbReference type="OrthoDB" id="431497at2759"/>
<dbReference type="FunFam" id="3.40.50.300:FF:000424">
    <property type="entry name" value="Structural maintenance of chromosomes 3"/>
    <property type="match status" value="1"/>
</dbReference>
<name>E1Z4N6_CHLVA</name>
<dbReference type="InterPro" id="IPR027417">
    <property type="entry name" value="P-loop_NTPase"/>
</dbReference>
<accession>E1Z4N6</accession>
<dbReference type="eggNOG" id="KOG0964">
    <property type="taxonomic scope" value="Eukaryota"/>
</dbReference>
<dbReference type="OMA" id="RINQMAT"/>
<proteinExistence type="predicted"/>
<dbReference type="EMBL" id="GL433836">
    <property type="protein sequence ID" value="EFN59380.1"/>
    <property type="molecule type" value="Genomic_DNA"/>
</dbReference>
<feature type="non-terminal residue" evidence="3">
    <location>
        <position position="169"/>
    </location>
</feature>
<keyword evidence="1" id="KW-0131">Cell cycle</keyword>